<accession>A0A409W6C1</accession>
<gene>
    <name evidence="2" type="ORF">CVT24_012344</name>
</gene>
<feature type="transmembrane region" description="Helical" evidence="1">
    <location>
        <begin position="74"/>
        <end position="97"/>
    </location>
</feature>
<comment type="caution">
    <text evidence="2">The sequence shown here is derived from an EMBL/GenBank/DDBJ whole genome shotgun (WGS) entry which is preliminary data.</text>
</comment>
<keyword evidence="1" id="KW-1133">Transmembrane helix</keyword>
<dbReference type="EMBL" id="NHTK01005780">
    <property type="protein sequence ID" value="PPQ74042.1"/>
    <property type="molecule type" value="Genomic_DNA"/>
</dbReference>
<sequence>MISRALFRPALAPLRRAIQPNFYTRPIQRVPSRRTLSYYTDGQVNAALLQTPPRPNTLLGRIRFRKDGNPRSKLVGFAFTSLLAFNLLTLLTMYDFIEDSETALSLMAGIIYTLAADGEFSSYDLNKPEEAWSYFKKLYQAFSRLPQDQLDELFDDLERLIKSSAQKNSGAPAEAQAIMKEAAEKIHEAFQDMEEVPVAHTANFVLLIMREALENLVRLAEEGEDDEESDTKYTFQLIKDRSKKDAGAVLKDYESLG</sequence>
<reference evidence="2 3" key="1">
    <citation type="journal article" date="2018" name="Evol. Lett.">
        <title>Horizontal gene cluster transfer increased hallucinogenic mushroom diversity.</title>
        <authorList>
            <person name="Reynolds H.T."/>
            <person name="Vijayakumar V."/>
            <person name="Gluck-Thaler E."/>
            <person name="Korotkin H.B."/>
            <person name="Matheny P.B."/>
            <person name="Slot J.C."/>
        </authorList>
    </citation>
    <scope>NUCLEOTIDE SEQUENCE [LARGE SCALE GENOMIC DNA]</scope>
    <source>
        <strain evidence="2 3">2629</strain>
    </source>
</reference>
<dbReference type="OrthoDB" id="2942377at2759"/>
<keyword evidence="1" id="KW-0812">Transmembrane</keyword>
<evidence type="ECO:0000256" key="1">
    <source>
        <dbReference type="SAM" id="Phobius"/>
    </source>
</evidence>
<name>A0A409W6C1_9AGAR</name>
<dbReference type="AlphaFoldDB" id="A0A409W6C1"/>
<protein>
    <submittedName>
        <fullName evidence="2">Uncharacterized protein</fullName>
    </submittedName>
</protein>
<dbReference type="InParanoid" id="A0A409W6C1"/>
<evidence type="ECO:0000313" key="2">
    <source>
        <dbReference type="EMBL" id="PPQ74042.1"/>
    </source>
</evidence>
<keyword evidence="3" id="KW-1185">Reference proteome</keyword>
<keyword evidence="1" id="KW-0472">Membrane</keyword>
<dbReference type="Proteomes" id="UP000284842">
    <property type="component" value="Unassembled WGS sequence"/>
</dbReference>
<dbReference type="STRING" id="181874.A0A409W6C1"/>
<organism evidence="2 3">
    <name type="scientific">Panaeolus cyanescens</name>
    <dbReference type="NCBI Taxonomy" id="181874"/>
    <lineage>
        <taxon>Eukaryota</taxon>
        <taxon>Fungi</taxon>
        <taxon>Dikarya</taxon>
        <taxon>Basidiomycota</taxon>
        <taxon>Agaricomycotina</taxon>
        <taxon>Agaricomycetes</taxon>
        <taxon>Agaricomycetidae</taxon>
        <taxon>Agaricales</taxon>
        <taxon>Agaricineae</taxon>
        <taxon>Galeropsidaceae</taxon>
        <taxon>Panaeolus</taxon>
    </lineage>
</organism>
<proteinExistence type="predicted"/>
<evidence type="ECO:0000313" key="3">
    <source>
        <dbReference type="Proteomes" id="UP000284842"/>
    </source>
</evidence>